<evidence type="ECO:0000259" key="3">
    <source>
        <dbReference type="PROSITE" id="PS50883"/>
    </source>
</evidence>
<dbReference type="CDD" id="cd01948">
    <property type="entry name" value="EAL"/>
    <property type="match status" value="1"/>
</dbReference>
<protein>
    <submittedName>
        <fullName evidence="5">EAL domain-containing protein</fullName>
    </submittedName>
</protein>
<dbReference type="SMART" id="SM00267">
    <property type="entry name" value="GGDEF"/>
    <property type="match status" value="1"/>
</dbReference>
<dbReference type="SMART" id="SM00052">
    <property type="entry name" value="EAL"/>
    <property type="match status" value="1"/>
</dbReference>
<dbReference type="SUPFAM" id="SSF55073">
    <property type="entry name" value="Nucleotide cyclase"/>
    <property type="match status" value="1"/>
</dbReference>
<dbReference type="SMART" id="SM00091">
    <property type="entry name" value="PAS"/>
    <property type="match status" value="4"/>
</dbReference>
<dbReference type="PROSITE" id="PS50883">
    <property type="entry name" value="EAL"/>
    <property type="match status" value="1"/>
</dbReference>
<dbReference type="Pfam" id="PF00990">
    <property type="entry name" value="GGDEF"/>
    <property type="match status" value="1"/>
</dbReference>
<dbReference type="Gene3D" id="3.20.20.450">
    <property type="entry name" value="EAL domain"/>
    <property type="match status" value="1"/>
</dbReference>
<evidence type="ECO:0000259" key="2">
    <source>
        <dbReference type="PROSITE" id="PS50113"/>
    </source>
</evidence>
<feature type="domain" description="PAC" evidence="2">
    <location>
        <begin position="336"/>
        <end position="388"/>
    </location>
</feature>
<evidence type="ECO:0000313" key="6">
    <source>
        <dbReference type="Proteomes" id="UP001056635"/>
    </source>
</evidence>
<dbReference type="PIRSF" id="PIRSF005925">
    <property type="entry name" value="Dos"/>
    <property type="match status" value="1"/>
</dbReference>
<feature type="domain" description="PAS" evidence="1">
    <location>
        <begin position="403"/>
        <end position="474"/>
    </location>
</feature>
<dbReference type="NCBIfam" id="TIGR00229">
    <property type="entry name" value="sensory_box"/>
    <property type="match status" value="4"/>
</dbReference>
<sequence length="948" mass="108058">MNENPDTLYRLLVQSVVDYAIYMIRPDGTIANWNAGAKRIKGYLPEEIIGKNIAIFYDKAEQIKNVPANNLAIAASRGRLDTEGWRYRHDGSAFWAHVVFDAIYADDNALIGFAVITRDCTQQQAQLNQQREQQEKFRLLVEGVTDYAIYMLDTEGLVVNWNAGAQRAKGYTADEIVGKHFSTFYSMQERMAYIPEKNLQTAFRTGRFENESWRYRKDGSAFWAHVIIDAIHDDNGQLIGYANITRDCTEQRELQRERRAEEETFRLLVESVTDYAIYMLDPGGHVVNWNTGAQRAKGYTTQEILGQHFSLFYSSQERQNKTPMINLNIARTTGRFEDQGWRYRKDGSAFWAHVVIDAIHDENGKLVGYAKITRDITERREYEQQILRAKDLAEAQSERMTSMSRFLDTIITSIPSCVLVEDAVSRELLLVNRKAEQLFGVEKNSMHGKKPHECLPPELSDYFNVLADAALRSEGVHQSERQLITASGERILHTRAATVRGNDARTQYVMLIVDDVTDQRAADARIHHMAHHDYLTSLPNRILFRQRLNDALRQGERHERQTAALCLDLDNFKNVNDALGHQMGDELLRVIAKRLRAVLREQDTLARIGGDEFAIVLPNLNHQQEASMVAQRLIEVVRPPVNVDGHNLTVGLSIGIAFADIELASPEQLLRCADMALYEAKRNGRNRYEYFTQEMDAQARTRRCMENDLREAITGNQMRLYYQPITDSDQQAIIGYEALMRWHHPSKGLIMPSEFIPLAEETGLIHSLGAWALFEACHEAKNWAGRQTVSVNLSPVQFKNSALVSVVEGALRESGLEPWRLEVEITESVLLDDTLGNIRTLQNLKALGVLIALDDFGTGYSSLSYLRSFPFDKIKIDRSFINDMNDSREALAIIRAITGMSRSLDIQITAEGVENREQFDRLKDEGCTLFQGYFFGRPQPSELRLTIL</sequence>
<feature type="domain" description="PAS" evidence="1">
    <location>
        <begin position="133"/>
        <end position="206"/>
    </location>
</feature>
<dbReference type="CDD" id="cd00130">
    <property type="entry name" value="PAS"/>
    <property type="match status" value="4"/>
</dbReference>
<dbReference type="Gene3D" id="3.30.70.270">
    <property type="match status" value="1"/>
</dbReference>
<feature type="domain" description="GGDEF" evidence="4">
    <location>
        <begin position="560"/>
        <end position="693"/>
    </location>
</feature>
<dbReference type="RefSeq" id="WP_249894722.1">
    <property type="nucleotide sequence ID" value="NZ_CP082904.1"/>
</dbReference>
<dbReference type="InterPro" id="IPR035965">
    <property type="entry name" value="PAS-like_dom_sf"/>
</dbReference>
<dbReference type="InterPro" id="IPR035919">
    <property type="entry name" value="EAL_sf"/>
</dbReference>
<dbReference type="InterPro" id="IPR001633">
    <property type="entry name" value="EAL_dom"/>
</dbReference>
<dbReference type="PANTHER" id="PTHR44757:SF2">
    <property type="entry name" value="BIOFILM ARCHITECTURE MAINTENANCE PROTEIN MBAA"/>
    <property type="match status" value="1"/>
</dbReference>
<dbReference type="SUPFAM" id="SSF141868">
    <property type="entry name" value="EAL domain-like"/>
    <property type="match status" value="1"/>
</dbReference>
<proteinExistence type="predicted"/>
<dbReference type="InterPro" id="IPR000160">
    <property type="entry name" value="GGDEF_dom"/>
</dbReference>
<feature type="domain" description="EAL" evidence="3">
    <location>
        <begin position="702"/>
        <end position="948"/>
    </location>
</feature>
<dbReference type="InterPro" id="IPR012226">
    <property type="entry name" value="Diguanyl_cyclase/Pdiesterase"/>
</dbReference>
<keyword evidence="6" id="KW-1185">Reference proteome</keyword>
<feature type="domain" description="PAS" evidence="1">
    <location>
        <begin position="5"/>
        <end position="58"/>
    </location>
</feature>
<dbReference type="SUPFAM" id="SSF55785">
    <property type="entry name" value="PYP-like sensor domain (PAS domain)"/>
    <property type="match status" value="4"/>
</dbReference>
<dbReference type="Pfam" id="PF00563">
    <property type="entry name" value="EAL"/>
    <property type="match status" value="1"/>
</dbReference>
<dbReference type="Pfam" id="PF13426">
    <property type="entry name" value="PAS_9"/>
    <property type="match status" value="3"/>
</dbReference>
<feature type="domain" description="PAC" evidence="2">
    <location>
        <begin position="80"/>
        <end position="132"/>
    </location>
</feature>
<dbReference type="Pfam" id="PF08448">
    <property type="entry name" value="PAS_4"/>
    <property type="match status" value="1"/>
</dbReference>
<reference evidence="5" key="1">
    <citation type="submission" date="2021-09" db="EMBL/GenBank/DDBJ databases">
        <title>First case of bloodstream infection caused by Mixta hanseatica sp. nov., a member of the Erwiniaceae family.</title>
        <authorList>
            <person name="Both A."/>
            <person name="Huang J."/>
            <person name="Wenzel P."/>
            <person name="Aepfelbacher M."/>
            <person name="Rohde H."/>
            <person name="Christner M."/>
            <person name="Hentschke M."/>
        </authorList>
    </citation>
    <scope>NUCLEOTIDE SEQUENCE</scope>
    <source>
        <strain evidence="5">X22927</strain>
    </source>
</reference>
<dbReference type="InterPro" id="IPR043128">
    <property type="entry name" value="Rev_trsase/Diguanyl_cyclase"/>
</dbReference>
<evidence type="ECO:0000259" key="1">
    <source>
        <dbReference type="PROSITE" id="PS50112"/>
    </source>
</evidence>
<gene>
    <name evidence="5" type="ORF">K6958_17195</name>
</gene>
<feature type="domain" description="PAC" evidence="2">
    <location>
        <begin position="208"/>
        <end position="260"/>
    </location>
</feature>
<accession>A0ABY4RDF0</accession>
<dbReference type="InterPro" id="IPR029787">
    <property type="entry name" value="Nucleotide_cyclase"/>
</dbReference>
<dbReference type="EMBL" id="CP082904">
    <property type="protein sequence ID" value="UQY46215.1"/>
    <property type="molecule type" value="Genomic_DNA"/>
</dbReference>
<dbReference type="InterPro" id="IPR013656">
    <property type="entry name" value="PAS_4"/>
</dbReference>
<dbReference type="PROSITE" id="PS50113">
    <property type="entry name" value="PAC"/>
    <property type="match status" value="3"/>
</dbReference>
<feature type="domain" description="PAS" evidence="1">
    <location>
        <begin position="261"/>
        <end position="307"/>
    </location>
</feature>
<dbReference type="PANTHER" id="PTHR44757">
    <property type="entry name" value="DIGUANYLATE CYCLASE DGCP"/>
    <property type="match status" value="1"/>
</dbReference>
<dbReference type="InterPro" id="IPR000700">
    <property type="entry name" value="PAS-assoc_C"/>
</dbReference>
<dbReference type="PROSITE" id="PS50112">
    <property type="entry name" value="PAS"/>
    <property type="match status" value="4"/>
</dbReference>
<dbReference type="Gene3D" id="3.30.450.20">
    <property type="entry name" value="PAS domain"/>
    <property type="match status" value="4"/>
</dbReference>
<dbReference type="SMART" id="SM00086">
    <property type="entry name" value="PAC"/>
    <property type="match status" value="4"/>
</dbReference>
<dbReference type="InterPro" id="IPR052155">
    <property type="entry name" value="Biofilm_reg_signaling"/>
</dbReference>
<dbReference type="InterPro" id="IPR001610">
    <property type="entry name" value="PAC"/>
</dbReference>
<dbReference type="PROSITE" id="PS50887">
    <property type="entry name" value="GGDEF"/>
    <property type="match status" value="1"/>
</dbReference>
<dbReference type="InterPro" id="IPR000014">
    <property type="entry name" value="PAS"/>
</dbReference>
<dbReference type="CDD" id="cd01949">
    <property type="entry name" value="GGDEF"/>
    <property type="match status" value="1"/>
</dbReference>
<evidence type="ECO:0000259" key="4">
    <source>
        <dbReference type="PROSITE" id="PS50887"/>
    </source>
</evidence>
<dbReference type="Proteomes" id="UP001056635">
    <property type="component" value="Chromosome"/>
</dbReference>
<dbReference type="NCBIfam" id="TIGR00254">
    <property type="entry name" value="GGDEF"/>
    <property type="match status" value="1"/>
</dbReference>
<name>A0ABY4RDF0_9GAMM</name>
<evidence type="ECO:0000313" key="5">
    <source>
        <dbReference type="EMBL" id="UQY46215.1"/>
    </source>
</evidence>
<organism evidence="5 6">
    <name type="scientific">Mixta hanseatica</name>
    <dbReference type="NCBI Taxonomy" id="2872648"/>
    <lineage>
        <taxon>Bacteria</taxon>
        <taxon>Pseudomonadati</taxon>
        <taxon>Pseudomonadota</taxon>
        <taxon>Gammaproteobacteria</taxon>
        <taxon>Enterobacterales</taxon>
        <taxon>Erwiniaceae</taxon>
        <taxon>Mixta</taxon>
    </lineage>
</organism>